<evidence type="ECO:0000313" key="3">
    <source>
        <dbReference type="Proteomes" id="UP001597041"/>
    </source>
</evidence>
<dbReference type="PANTHER" id="PTHR36836:SF1">
    <property type="entry name" value="COLANIC ACID BIOSYNTHESIS PROTEIN WCAK"/>
    <property type="match status" value="1"/>
</dbReference>
<sequence length="350" mass="39874">MNKTILYIGWIGYRNLGDDLLWNLFRDRADKYLGSGQITIVPSLPGVNIQHLERYDTIVLGGGSLIAPTYIQLLYRAIKMKKKVCIWGSGIDRIPESALYAMQEGEKMPVIQRFKGEEIAQLREVLMQADFIGVRGPYTKKVLETLTGVSGVPIIGDPGLLLEWNKAAVQKEKCIGINWGTTMNNLYGNKEKDVEKQLAEAAKQWVSEGYKVFIYAVWSEDFPACQWLYKLIDKPEKVLFEKKLYTEQELMKKLSICSLTVNFKLHPNLLSLSAGVPAVALGYRFKVFDLFSSLGLEHLVLSTSEEQINTKLMKLADETMQEADKIRKDYWVKQQIYSPQIEKIFTEDGL</sequence>
<dbReference type="GO" id="GO:0016740">
    <property type="term" value="F:transferase activity"/>
    <property type="evidence" value="ECO:0007669"/>
    <property type="project" value="UniProtKB-KW"/>
</dbReference>
<keyword evidence="2" id="KW-0808">Transferase</keyword>
<evidence type="ECO:0000313" key="2">
    <source>
        <dbReference type="EMBL" id="MFD1065863.1"/>
    </source>
</evidence>
<accession>A0ABW3NEJ1</accession>
<feature type="domain" description="Polysaccharide pyruvyl transferase" evidence="1">
    <location>
        <begin position="15"/>
        <end position="283"/>
    </location>
</feature>
<evidence type="ECO:0000259" key="1">
    <source>
        <dbReference type="Pfam" id="PF04230"/>
    </source>
</evidence>
<reference evidence="3" key="1">
    <citation type="journal article" date="2019" name="Int. J. Syst. Evol. Microbiol.">
        <title>The Global Catalogue of Microorganisms (GCM) 10K type strain sequencing project: providing services to taxonomists for standard genome sequencing and annotation.</title>
        <authorList>
            <consortium name="The Broad Institute Genomics Platform"/>
            <consortium name="The Broad Institute Genome Sequencing Center for Infectious Disease"/>
            <person name="Wu L."/>
            <person name="Ma J."/>
        </authorList>
    </citation>
    <scope>NUCLEOTIDE SEQUENCE [LARGE SCALE GENOMIC DNA]</scope>
    <source>
        <strain evidence="3">CCUG 56608</strain>
    </source>
</reference>
<gene>
    <name evidence="2" type="ORF">ACFQ19_07480</name>
</gene>
<proteinExistence type="predicted"/>
<dbReference type="EMBL" id="JBHTKK010000006">
    <property type="protein sequence ID" value="MFD1065863.1"/>
    <property type="molecule type" value="Genomic_DNA"/>
</dbReference>
<protein>
    <submittedName>
        <fullName evidence="2">Polysaccharide pyruvyl transferase family protein</fullName>
    </submittedName>
</protein>
<name>A0ABW3NEJ1_9BACI</name>
<comment type="caution">
    <text evidence="2">The sequence shown here is derived from an EMBL/GenBank/DDBJ whole genome shotgun (WGS) entry which is preliminary data.</text>
</comment>
<keyword evidence="3" id="KW-1185">Reference proteome</keyword>
<dbReference type="RefSeq" id="WP_379591453.1">
    <property type="nucleotide sequence ID" value="NZ_JBHTKK010000006.1"/>
</dbReference>
<dbReference type="InterPro" id="IPR007345">
    <property type="entry name" value="Polysacch_pyruvyl_Trfase"/>
</dbReference>
<organism evidence="2 3">
    <name type="scientific">Oceanobacillus locisalsi</name>
    <dbReference type="NCBI Taxonomy" id="546107"/>
    <lineage>
        <taxon>Bacteria</taxon>
        <taxon>Bacillati</taxon>
        <taxon>Bacillota</taxon>
        <taxon>Bacilli</taxon>
        <taxon>Bacillales</taxon>
        <taxon>Bacillaceae</taxon>
        <taxon>Oceanobacillus</taxon>
    </lineage>
</organism>
<dbReference type="Pfam" id="PF04230">
    <property type="entry name" value="PS_pyruv_trans"/>
    <property type="match status" value="1"/>
</dbReference>
<dbReference type="PANTHER" id="PTHR36836">
    <property type="entry name" value="COLANIC ACID BIOSYNTHESIS PROTEIN WCAK"/>
    <property type="match status" value="1"/>
</dbReference>
<dbReference type="Proteomes" id="UP001597041">
    <property type="component" value="Unassembled WGS sequence"/>
</dbReference>